<dbReference type="PANTHER" id="PTHR43162">
    <property type="match status" value="1"/>
</dbReference>
<dbReference type="InterPro" id="IPR016040">
    <property type="entry name" value="NAD(P)-bd_dom"/>
</dbReference>
<dbReference type="PATRIC" id="fig|1238182.3.peg.3168"/>
<evidence type="ECO:0000313" key="3">
    <source>
        <dbReference type="Proteomes" id="UP000009881"/>
    </source>
</evidence>
<evidence type="ECO:0000313" key="2">
    <source>
        <dbReference type="EMBL" id="EKV28380.1"/>
    </source>
</evidence>
<dbReference type="AlphaFoldDB" id="K9GQX0"/>
<gene>
    <name evidence="2" type="ORF">C882_0954</name>
</gene>
<dbReference type="Proteomes" id="UP000009881">
    <property type="component" value="Unassembled WGS sequence"/>
</dbReference>
<dbReference type="STRING" id="1238182.C882_0954"/>
<proteinExistence type="predicted"/>
<reference evidence="2 3" key="1">
    <citation type="journal article" date="2013" name="Genome Announc.">
        <title>Draft Genome Sequence of an Alphaproteobacterium, Caenispirillum salinarum AK4(T), Isolated from a Solar Saltern.</title>
        <authorList>
            <person name="Khatri I."/>
            <person name="Singh A."/>
            <person name="Korpole S."/>
            <person name="Pinnaka A.K."/>
            <person name="Subramanian S."/>
        </authorList>
    </citation>
    <scope>NUCLEOTIDE SEQUENCE [LARGE SCALE GENOMIC DNA]</scope>
    <source>
        <strain evidence="2 3">AK4</strain>
    </source>
</reference>
<dbReference type="eggNOG" id="COG0702">
    <property type="taxonomic scope" value="Bacteria"/>
</dbReference>
<name>K9GQX0_9PROT</name>
<dbReference type="InterPro" id="IPR051604">
    <property type="entry name" value="Ergot_Alk_Oxidoreductase"/>
</dbReference>
<dbReference type="EMBL" id="ANHY01000016">
    <property type="protein sequence ID" value="EKV28380.1"/>
    <property type="molecule type" value="Genomic_DNA"/>
</dbReference>
<accession>K9GQX0</accession>
<dbReference type="Gene3D" id="3.40.50.720">
    <property type="entry name" value="NAD(P)-binding Rossmann-like Domain"/>
    <property type="match status" value="1"/>
</dbReference>
<sequence length="283" mass="29724">MPNTPVPGRKPLTLILGGTGKTGRRVAERLTARGWPVRIGSRSAAPAFDWQEPSGWDAVLEGVGAVYVSYAPDLAVPGATEAVRTLVERARAAGVQRLVLLSGRGEAEAQACEAIVQDSGLAWTVVRASWFNQNFSEGEFRGMVQGGEITLPAGDIGEPFVDADDIADVAAAALTEDGHAGEVYEVTGPRLLTFDDVARELAAASGREVRFTRIPKDAFAQAVAASGAPADVAWLLDYLFSTVLDGRNAQVCDGVERALGRPPTDFSTFARRAAATGAWSAAA</sequence>
<dbReference type="PANTHER" id="PTHR43162:SF1">
    <property type="entry name" value="PRESTALK A DIFFERENTIATION PROTEIN A"/>
    <property type="match status" value="1"/>
</dbReference>
<dbReference type="Pfam" id="PF13460">
    <property type="entry name" value="NAD_binding_10"/>
    <property type="match status" value="1"/>
</dbReference>
<keyword evidence="3" id="KW-1185">Reference proteome</keyword>
<dbReference type="OrthoDB" id="109735at2"/>
<dbReference type="RefSeq" id="WP_009541610.1">
    <property type="nucleotide sequence ID" value="NZ_ANHY01000016.1"/>
</dbReference>
<dbReference type="SUPFAM" id="SSF51735">
    <property type="entry name" value="NAD(P)-binding Rossmann-fold domains"/>
    <property type="match status" value="1"/>
</dbReference>
<dbReference type="InterPro" id="IPR036291">
    <property type="entry name" value="NAD(P)-bd_dom_sf"/>
</dbReference>
<protein>
    <recommendedName>
        <fullName evidence="1">NAD(P)-binding domain-containing protein</fullName>
    </recommendedName>
</protein>
<feature type="domain" description="NAD(P)-binding" evidence="1">
    <location>
        <begin position="17"/>
        <end position="176"/>
    </location>
</feature>
<comment type="caution">
    <text evidence="2">The sequence shown here is derived from an EMBL/GenBank/DDBJ whole genome shotgun (WGS) entry which is preliminary data.</text>
</comment>
<evidence type="ECO:0000259" key="1">
    <source>
        <dbReference type="Pfam" id="PF13460"/>
    </source>
</evidence>
<dbReference type="Gene3D" id="3.90.25.10">
    <property type="entry name" value="UDP-galactose 4-epimerase, domain 1"/>
    <property type="match status" value="1"/>
</dbReference>
<organism evidence="2 3">
    <name type="scientific">Caenispirillum salinarum AK4</name>
    <dbReference type="NCBI Taxonomy" id="1238182"/>
    <lineage>
        <taxon>Bacteria</taxon>
        <taxon>Pseudomonadati</taxon>
        <taxon>Pseudomonadota</taxon>
        <taxon>Alphaproteobacteria</taxon>
        <taxon>Rhodospirillales</taxon>
        <taxon>Novispirillaceae</taxon>
        <taxon>Caenispirillum</taxon>
    </lineage>
</organism>